<feature type="region of interest" description="Disordered" evidence="1">
    <location>
        <begin position="127"/>
        <end position="157"/>
    </location>
</feature>
<evidence type="ECO:0000313" key="3">
    <source>
        <dbReference type="EMBL" id="AKG44211.1"/>
    </source>
</evidence>
<evidence type="ECO:0000256" key="1">
    <source>
        <dbReference type="SAM" id="MobiDB-lite"/>
    </source>
</evidence>
<protein>
    <recommendedName>
        <fullName evidence="2">Carboxymuconolactone decarboxylase-like domain-containing protein</fullName>
    </recommendedName>
</protein>
<dbReference type="AlphaFoldDB" id="A0A0F7CP83"/>
<dbReference type="Proteomes" id="UP000034034">
    <property type="component" value="Chromosome"/>
</dbReference>
<dbReference type="Gene3D" id="1.20.1290.10">
    <property type="entry name" value="AhpD-like"/>
    <property type="match status" value="2"/>
</dbReference>
<dbReference type="Pfam" id="PF02627">
    <property type="entry name" value="CMD"/>
    <property type="match status" value="2"/>
</dbReference>
<organism evidence="3 4">
    <name type="scientific">Streptomyces xiamenensis</name>
    <dbReference type="NCBI Taxonomy" id="408015"/>
    <lineage>
        <taxon>Bacteria</taxon>
        <taxon>Bacillati</taxon>
        <taxon>Actinomycetota</taxon>
        <taxon>Actinomycetes</taxon>
        <taxon>Kitasatosporales</taxon>
        <taxon>Streptomycetaceae</taxon>
        <taxon>Streptomyces</taxon>
    </lineage>
</organism>
<proteinExistence type="predicted"/>
<dbReference type="HOGENOM" id="CLU_070025_0_1_11"/>
<feature type="domain" description="Carboxymuconolactone decarboxylase-like" evidence="2">
    <location>
        <begin position="185"/>
        <end position="270"/>
    </location>
</feature>
<dbReference type="PANTHER" id="PTHR33570:SF10">
    <property type="entry name" value="GAMMA-CARBOXYMUCONOLACTONE DECARBOXYLASE"/>
    <property type="match status" value="1"/>
</dbReference>
<evidence type="ECO:0000313" key="4">
    <source>
        <dbReference type="Proteomes" id="UP000034034"/>
    </source>
</evidence>
<dbReference type="InterPro" id="IPR052512">
    <property type="entry name" value="4CMD/NDH-1_regulator"/>
</dbReference>
<dbReference type="SUPFAM" id="SSF69118">
    <property type="entry name" value="AhpD-like"/>
    <property type="match status" value="1"/>
</dbReference>
<dbReference type="RefSeq" id="WP_046724214.1">
    <property type="nucleotide sequence ID" value="NZ_CP009922.3"/>
</dbReference>
<dbReference type="KEGG" id="sxi:SXIM_28270"/>
<dbReference type="PATRIC" id="fig|408015.6.peg.2864"/>
<dbReference type="STRING" id="408015.SXIM_28270"/>
<keyword evidence="4" id="KW-1185">Reference proteome</keyword>
<sequence length="278" mass="29978">MAANDRDRFGEGLTILRELAGEEHPSVLDSFSDVAPDLGRFTVEFPYGDIYARQALTLRQRQLATIGALTALGHALPQLRFHINGALNVGCTRREITEAIMHVVIYAGFPATINALTVAKDVFEAAGQERGNEDGNTARNAERNAEETAGEESGESRYDRGWRALSDIDGEAGEAVIKSLADIAPDLARYIIEFSFGDIYVRPGLDLHAREIVTIAACTALGTARPQLKVHVHGLLNVGGSKEEVVETILQMAVYAGFPAAINGITAAREVFTERAAS</sequence>
<dbReference type="InterPro" id="IPR029032">
    <property type="entry name" value="AhpD-like"/>
</dbReference>
<feature type="domain" description="Carboxymuconolactone decarboxylase-like" evidence="2">
    <location>
        <begin position="36"/>
        <end position="121"/>
    </location>
</feature>
<name>A0A0F7CP83_9ACTN</name>
<dbReference type="PANTHER" id="PTHR33570">
    <property type="entry name" value="4-CARBOXYMUCONOLACTONE DECARBOXYLASE FAMILY PROTEIN"/>
    <property type="match status" value="1"/>
</dbReference>
<gene>
    <name evidence="3" type="ORF">SXIM_28270</name>
</gene>
<dbReference type="EMBL" id="CP009922">
    <property type="protein sequence ID" value="AKG44211.1"/>
    <property type="molecule type" value="Genomic_DNA"/>
</dbReference>
<evidence type="ECO:0000259" key="2">
    <source>
        <dbReference type="Pfam" id="PF02627"/>
    </source>
</evidence>
<reference evidence="3" key="1">
    <citation type="submission" date="2019-08" db="EMBL/GenBank/DDBJ databases">
        <title>Complete genome sequence of a mangrove-derived Streptomyces xiamenensis.</title>
        <authorList>
            <person name="Xu J."/>
        </authorList>
    </citation>
    <scope>NUCLEOTIDE SEQUENCE</scope>
    <source>
        <strain evidence="3">318</strain>
    </source>
</reference>
<dbReference type="GO" id="GO:0051920">
    <property type="term" value="F:peroxiredoxin activity"/>
    <property type="evidence" value="ECO:0007669"/>
    <property type="project" value="InterPro"/>
</dbReference>
<dbReference type="InterPro" id="IPR003779">
    <property type="entry name" value="CMD-like"/>
</dbReference>
<accession>A0A0F7CP83</accession>